<feature type="domain" description="CBS" evidence="10">
    <location>
        <begin position="69"/>
        <end position="130"/>
    </location>
</feature>
<evidence type="ECO:0000256" key="2">
    <source>
        <dbReference type="ARBA" id="ARBA00022448"/>
    </source>
</evidence>
<keyword evidence="6" id="KW-0170">Cobalt</keyword>
<dbReference type="Pfam" id="PF21917">
    <property type="entry name" value="NMB0537_N"/>
    <property type="match status" value="1"/>
</dbReference>
<dbReference type="SUPFAM" id="SSF54631">
    <property type="entry name" value="CBS-domain pair"/>
    <property type="match status" value="1"/>
</dbReference>
<dbReference type="KEGG" id="gai:IMCC3135_10280"/>
<name>A0A2Z2NTR6_9GAMM</name>
<evidence type="ECO:0000256" key="5">
    <source>
        <dbReference type="ARBA" id="ARBA00023122"/>
    </source>
</evidence>
<dbReference type="FunFam" id="3.10.580.10:FF:000002">
    <property type="entry name" value="Magnesium/cobalt efflux protein CorC"/>
    <property type="match status" value="1"/>
</dbReference>
<reference evidence="11 12" key="1">
    <citation type="submission" date="2016-12" db="EMBL/GenBank/DDBJ databases">
        <authorList>
            <person name="Song W.-J."/>
            <person name="Kurnit D.M."/>
        </authorList>
    </citation>
    <scope>NUCLEOTIDE SEQUENCE [LARGE SCALE GENOMIC DNA]</scope>
    <source>
        <strain evidence="11 12">IMCC3135</strain>
    </source>
</reference>
<dbReference type="RefSeq" id="WP_088917489.1">
    <property type="nucleotide sequence ID" value="NZ_CP018632.1"/>
</dbReference>
<evidence type="ECO:0000313" key="11">
    <source>
        <dbReference type="EMBL" id="ASJ72150.1"/>
    </source>
</evidence>
<dbReference type="InterPro" id="IPR016169">
    <property type="entry name" value="FAD-bd_PCMH_sub2"/>
</dbReference>
<keyword evidence="4" id="KW-0460">Magnesium</keyword>
<dbReference type="PROSITE" id="PS51371">
    <property type="entry name" value="CBS"/>
    <property type="match status" value="2"/>
</dbReference>
<accession>A0A2Z2NTR6</accession>
<gene>
    <name evidence="11" type="primary">corC_1</name>
    <name evidence="11" type="ORF">IMCC3135_10280</name>
</gene>
<protein>
    <recommendedName>
        <fullName evidence="8">Magnesium and cobalt efflux protein CorC</fullName>
    </recommendedName>
</protein>
<dbReference type="SMART" id="SM00116">
    <property type="entry name" value="CBS"/>
    <property type="match status" value="2"/>
</dbReference>
<dbReference type="Proteomes" id="UP000250079">
    <property type="component" value="Chromosome"/>
</dbReference>
<keyword evidence="3" id="KW-0677">Repeat</keyword>
<dbReference type="Gene3D" id="3.10.580.10">
    <property type="entry name" value="CBS-domain"/>
    <property type="match status" value="1"/>
</dbReference>
<dbReference type="InterPro" id="IPR036318">
    <property type="entry name" value="FAD-bd_PCMH-like_sf"/>
</dbReference>
<evidence type="ECO:0000256" key="4">
    <source>
        <dbReference type="ARBA" id="ARBA00022842"/>
    </source>
</evidence>
<evidence type="ECO:0000256" key="9">
    <source>
        <dbReference type="PROSITE-ProRule" id="PRU00703"/>
    </source>
</evidence>
<proteinExistence type="inferred from homology"/>
<sequence length="282" mass="31564">MSDDTQDGNSSGRSLMERLVHAIGGEPRDRDELLELLRDAQAREIFDADTLQMVEGVFQVVEMRVRDIMIPRGQMVVIEYDATPEEIHAVVIESGHSRFPVINEDKDDIVGTVLAKDMLRFSSSDPAHPFKLDDIIRKPTFTPETKRLNVLLKEFQTARNHMAIVLDEYGGVAGLVTIEDVLEEIVGEIDDEHDTEEDADIRDHGDGRFSVRALTPIDEFNEVLGTHFGDEDFDTIGGLLMQHIGHVPKVGEVAVIEGCKFRVLSADSRRLELLQVTPPVPE</sequence>
<feature type="domain" description="CBS" evidence="10">
    <location>
        <begin position="135"/>
        <end position="192"/>
    </location>
</feature>
<dbReference type="InterPro" id="IPR000644">
    <property type="entry name" value="CBS_dom"/>
</dbReference>
<dbReference type="InterPro" id="IPR005170">
    <property type="entry name" value="Transptr-assoc_dom"/>
</dbReference>
<dbReference type="Pfam" id="PF00571">
    <property type="entry name" value="CBS"/>
    <property type="match status" value="2"/>
</dbReference>
<dbReference type="AlphaFoldDB" id="A0A2Z2NTR6"/>
<evidence type="ECO:0000256" key="1">
    <source>
        <dbReference type="ARBA" id="ARBA00006337"/>
    </source>
</evidence>
<comment type="function">
    <text evidence="7">Plays a role in the transport of magnesium and cobalt ions.</text>
</comment>
<dbReference type="InterPro" id="IPR054115">
    <property type="entry name" value="CorC_N"/>
</dbReference>
<dbReference type="GO" id="GO:0005886">
    <property type="term" value="C:plasma membrane"/>
    <property type="evidence" value="ECO:0007669"/>
    <property type="project" value="TreeGrafter"/>
</dbReference>
<dbReference type="EMBL" id="CP018632">
    <property type="protein sequence ID" value="ASJ72150.1"/>
    <property type="molecule type" value="Genomic_DNA"/>
</dbReference>
<dbReference type="SMART" id="SM01091">
    <property type="entry name" value="CorC_HlyC"/>
    <property type="match status" value="1"/>
</dbReference>
<evidence type="ECO:0000256" key="6">
    <source>
        <dbReference type="ARBA" id="ARBA00023285"/>
    </source>
</evidence>
<evidence type="ECO:0000256" key="8">
    <source>
        <dbReference type="ARBA" id="ARBA00040729"/>
    </source>
</evidence>
<evidence type="ECO:0000256" key="7">
    <source>
        <dbReference type="ARBA" id="ARBA00037273"/>
    </source>
</evidence>
<dbReference type="InterPro" id="IPR046342">
    <property type="entry name" value="CBS_dom_sf"/>
</dbReference>
<dbReference type="InterPro" id="IPR044751">
    <property type="entry name" value="Ion_transp-like_CBS"/>
</dbReference>
<evidence type="ECO:0000313" key="12">
    <source>
        <dbReference type="Proteomes" id="UP000250079"/>
    </source>
</evidence>
<evidence type="ECO:0000259" key="10">
    <source>
        <dbReference type="PROSITE" id="PS51371"/>
    </source>
</evidence>
<comment type="similarity">
    <text evidence="1">Belongs to the UPF0053 family.</text>
</comment>
<dbReference type="GO" id="GO:0050660">
    <property type="term" value="F:flavin adenine dinucleotide binding"/>
    <property type="evidence" value="ECO:0007669"/>
    <property type="project" value="InterPro"/>
</dbReference>
<keyword evidence="2" id="KW-0813">Transport</keyword>
<keyword evidence="12" id="KW-1185">Reference proteome</keyword>
<dbReference type="PANTHER" id="PTHR22777">
    <property type="entry name" value="HEMOLYSIN-RELATED"/>
    <property type="match status" value="1"/>
</dbReference>
<dbReference type="Gene3D" id="3.30.465.10">
    <property type="match status" value="1"/>
</dbReference>
<dbReference type="CDD" id="cd04590">
    <property type="entry name" value="CBS_pair_CorC_HlyC_assoc"/>
    <property type="match status" value="1"/>
</dbReference>
<dbReference type="PANTHER" id="PTHR22777:SF27">
    <property type="entry name" value="MAGNESIUM AND COBALT EFFLUX PROTEIN CORC"/>
    <property type="match status" value="1"/>
</dbReference>
<dbReference type="OrthoDB" id="9797674at2"/>
<keyword evidence="5 9" id="KW-0129">CBS domain</keyword>
<organism evidence="11 12">
    <name type="scientific">Granulosicoccus antarcticus IMCC3135</name>
    <dbReference type="NCBI Taxonomy" id="1192854"/>
    <lineage>
        <taxon>Bacteria</taxon>
        <taxon>Pseudomonadati</taxon>
        <taxon>Pseudomonadota</taxon>
        <taxon>Gammaproteobacteria</taxon>
        <taxon>Chromatiales</taxon>
        <taxon>Granulosicoccaceae</taxon>
        <taxon>Granulosicoccus</taxon>
    </lineage>
</organism>
<dbReference type="Pfam" id="PF03471">
    <property type="entry name" value="CorC_HlyC"/>
    <property type="match status" value="1"/>
</dbReference>
<dbReference type="SUPFAM" id="SSF56176">
    <property type="entry name" value="FAD-binding/transporter-associated domain-like"/>
    <property type="match status" value="1"/>
</dbReference>
<evidence type="ECO:0000256" key="3">
    <source>
        <dbReference type="ARBA" id="ARBA00022737"/>
    </source>
</evidence>